<comment type="caution">
    <text evidence="1">The sequence shown here is derived from an EMBL/GenBank/DDBJ whole genome shotgun (WGS) entry which is preliminary data.</text>
</comment>
<dbReference type="EMBL" id="JAUSUZ010000001">
    <property type="protein sequence ID" value="MDQ0367838.1"/>
    <property type="molecule type" value="Genomic_DNA"/>
</dbReference>
<dbReference type="RefSeq" id="WP_307242137.1">
    <property type="nucleotide sequence ID" value="NZ_JAUSUZ010000001.1"/>
</dbReference>
<dbReference type="Pfam" id="PF19801">
    <property type="entry name" value="DUF6284"/>
    <property type="match status" value="1"/>
</dbReference>
<evidence type="ECO:0000313" key="1">
    <source>
        <dbReference type="EMBL" id="MDQ0367838.1"/>
    </source>
</evidence>
<proteinExistence type="predicted"/>
<evidence type="ECO:0000313" key="2">
    <source>
        <dbReference type="Proteomes" id="UP001240236"/>
    </source>
</evidence>
<dbReference type="AlphaFoldDB" id="A0AAE3W181"/>
<dbReference type="Proteomes" id="UP001240236">
    <property type="component" value="Unassembled WGS sequence"/>
</dbReference>
<keyword evidence="2" id="KW-1185">Reference proteome</keyword>
<reference evidence="1 2" key="1">
    <citation type="submission" date="2023-07" db="EMBL/GenBank/DDBJ databases">
        <title>Sequencing the genomes of 1000 actinobacteria strains.</title>
        <authorList>
            <person name="Klenk H.-P."/>
        </authorList>
    </citation>
    <scope>NUCLEOTIDE SEQUENCE [LARGE SCALE GENOMIC DNA]</scope>
    <source>
        <strain evidence="1 2">DSM 44709</strain>
    </source>
</reference>
<name>A0AAE3W181_9ACTN</name>
<protein>
    <submittedName>
        <fullName evidence="1">Uncharacterized protein</fullName>
    </submittedName>
</protein>
<dbReference type="InterPro" id="IPR046251">
    <property type="entry name" value="DUF6284"/>
</dbReference>
<organism evidence="1 2">
    <name type="scientific">Catenuloplanes indicus</name>
    <dbReference type="NCBI Taxonomy" id="137267"/>
    <lineage>
        <taxon>Bacteria</taxon>
        <taxon>Bacillati</taxon>
        <taxon>Actinomycetota</taxon>
        <taxon>Actinomycetes</taxon>
        <taxon>Micromonosporales</taxon>
        <taxon>Micromonosporaceae</taxon>
        <taxon>Catenuloplanes</taxon>
    </lineage>
</organism>
<sequence>MAPNDWLNDVDGPTSGELAAIEAEEPLISAEVALLDAQIRVFCADGGPTELDWHRMRIAEKRVAREALALHRRHLDSAELGWVA</sequence>
<gene>
    <name evidence="1" type="ORF">J2S42_004507</name>
</gene>
<accession>A0AAE3W181</accession>